<dbReference type="SUPFAM" id="SSF53822">
    <property type="entry name" value="Periplasmic binding protein-like I"/>
    <property type="match status" value="1"/>
</dbReference>
<evidence type="ECO:0000313" key="7">
    <source>
        <dbReference type="Proteomes" id="UP000323994"/>
    </source>
</evidence>
<keyword evidence="1" id="KW-0678">Repressor</keyword>
<dbReference type="OrthoDB" id="833520at2"/>
<keyword evidence="7" id="KW-1185">Reference proteome</keyword>
<dbReference type="SUPFAM" id="SSF47413">
    <property type="entry name" value="lambda repressor-like DNA-binding domains"/>
    <property type="match status" value="1"/>
</dbReference>
<evidence type="ECO:0000259" key="5">
    <source>
        <dbReference type="PROSITE" id="PS50932"/>
    </source>
</evidence>
<evidence type="ECO:0000256" key="2">
    <source>
        <dbReference type="ARBA" id="ARBA00023015"/>
    </source>
</evidence>
<name>A0A5M8Q8Z3_9BACT</name>
<dbReference type="SMART" id="SM00354">
    <property type="entry name" value="HTH_LACI"/>
    <property type="match status" value="1"/>
</dbReference>
<sequence>MKKVSLKDIAQKAGVSTALVSYVLNGKEKEARVGEAIAGKIRELARELNYQPNHLAKSLRSGKTHTIGLIIADISNPFFANIARVVEDEAKRNGYTVIIGSCDENADKAWDLITVLMNRQVDGFIIVSCEGSGNQIRYLKEKNIPFILLDRHFPDIQTDFVATNNYKASYDAGIHLISGGYTRIGLIAYKSEMYHMQERIRGYRQALQHKGIEFQDDWLKEVRFETMEKEVKVAIEDILSLEQKVEAIIFATYGLAINGLKYINELRLKVPSDLAIVSFGQAEVFDLYYCPITYLRQPLEMLGKTAVDYLLKKLKNPDEEMKQVLMEAKLIARDSSTNRRLLRSRPAPEGLPVYSKEQLYIDHGSGGAT</sequence>
<evidence type="ECO:0000256" key="3">
    <source>
        <dbReference type="ARBA" id="ARBA00023125"/>
    </source>
</evidence>
<dbReference type="Pfam" id="PF00532">
    <property type="entry name" value="Peripla_BP_1"/>
    <property type="match status" value="1"/>
</dbReference>
<dbReference type="GO" id="GO:0000976">
    <property type="term" value="F:transcription cis-regulatory region binding"/>
    <property type="evidence" value="ECO:0007669"/>
    <property type="project" value="TreeGrafter"/>
</dbReference>
<dbReference type="CDD" id="cd19977">
    <property type="entry name" value="PBP1_EndR-like"/>
    <property type="match status" value="1"/>
</dbReference>
<comment type="caution">
    <text evidence="6">The sequence shown here is derived from an EMBL/GenBank/DDBJ whole genome shotgun (WGS) entry which is preliminary data.</text>
</comment>
<gene>
    <name evidence="6" type="ORF">FEM33_25020</name>
</gene>
<feature type="domain" description="HTH lacI-type" evidence="5">
    <location>
        <begin position="4"/>
        <end position="61"/>
    </location>
</feature>
<reference evidence="6 7" key="1">
    <citation type="submission" date="2019-05" db="EMBL/GenBank/DDBJ databases">
        <authorList>
            <person name="Qu J.-H."/>
        </authorList>
    </citation>
    <scope>NUCLEOTIDE SEQUENCE [LARGE SCALE GENOMIC DNA]</scope>
    <source>
        <strain evidence="6 7">NS28</strain>
    </source>
</reference>
<accession>A0A5M8Q8Z3</accession>
<keyword evidence="3" id="KW-0238">DNA-binding</keyword>
<dbReference type="InterPro" id="IPR010982">
    <property type="entry name" value="Lambda_DNA-bd_dom_sf"/>
</dbReference>
<evidence type="ECO:0000256" key="4">
    <source>
        <dbReference type="ARBA" id="ARBA00023163"/>
    </source>
</evidence>
<dbReference type="EMBL" id="VBSN01000073">
    <property type="protein sequence ID" value="KAA6431571.1"/>
    <property type="molecule type" value="Genomic_DNA"/>
</dbReference>
<dbReference type="Gene3D" id="3.40.50.2300">
    <property type="match status" value="2"/>
</dbReference>
<dbReference type="InterPro" id="IPR028082">
    <property type="entry name" value="Peripla_BP_I"/>
</dbReference>
<dbReference type="InterPro" id="IPR001761">
    <property type="entry name" value="Peripla_BP/Lac1_sug-bd_dom"/>
</dbReference>
<evidence type="ECO:0000313" key="6">
    <source>
        <dbReference type="EMBL" id="KAA6431571.1"/>
    </source>
</evidence>
<evidence type="ECO:0000256" key="1">
    <source>
        <dbReference type="ARBA" id="ARBA00022491"/>
    </source>
</evidence>
<dbReference type="PROSITE" id="PS50932">
    <property type="entry name" value="HTH_LACI_2"/>
    <property type="match status" value="1"/>
</dbReference>
<dbReference type="AlphaFoldDB" id="A0A5M8Q8Z3"/>
<keyword evidence="4" id="KW-0804">Transcription</keyword>
<dbReference type="RefSeq" id="WP_139014700.1">
    <property type="nucleotide sequence ID" value="NZ_VBSN01000073.1"/>
</dbReference>
<proteinExistence type="predicted"/>
<keyword evidence="2" id="KW-0805">Transcription regulation</keyword>
<dbReference type="PANTHER" id="PTHR30146:SF148">
    <property type="entry name" value="HTH-TYPE TRANSCRIPTIONAL REPRESSOR PURR-RELATED"/>
    <property type="match status" value="1"/>
</dbReference>
<dbReference type="Gene3D" id="1.10.260.40">
    <property type="entry name" value="lambda repressor-like DNA-binding domains"/>
    <property type="match status" value="1"/>
</dbReference>
<dbReference type="CDD" id="cd01392">
    <property type="entry name" value="HTH_LacI"/>
    <property type="match status" value="1"/>
</dbReference>
<dbReference type="PANTHER" id="PTHR30146">
    <property type="entry name" value="LACI-RELATED TRANSCRIPTIONAL REPRESSOR"/>
    <property type="match status" value="1"/>
</dbReference>
<protein>
    <submittedName>
        <fullName evidence="6">LacI family transcriptional regulator</fullName>
    </submittedName>
</protein>
<dbReference type="Proteomes" id="UP000323994">
    <property type="component" value="Unassembled WGS sequence"/>
</dbReference>
<dbReference type="GO" id="GO:0003700">
    <property type="term" value="F:DNA-binding transcription factor activity"/>
    <property type="evidence" value="ECO:0007669"/>
    <property type="project" value="TreeGrafter"/>
</dbReference>
<organism evidence="6 7">
    <name type="scientific">Dyadobacter flavalbus</name>
    <dbReference type="NCBI Taxonomy" id="2579942"/>
    <lineage>
        <taxon>Bacteria</taxon>
        <taxon>Pseudomonadati</taxon>
        <taxon>Bacteroidota</taxon>
        <taxon>Cytophagia</taxon>
        <taxon>Cytophagales</taxon>
        <taxon>Spirosomataceae</taxon>
        <taxon>Dyadobacter</taxon>
    </lineage>
</organism>
<dbReference type="InterPro" id="IPR000843">
    <property type="entry name" value="HTH_LacI"/>
</dbReference>
<dbReference type="Pfam" id="PF00356">
    <property type="entry name" value="LacI"/>
    <property type="match status" value="1"/>
</dbReference>